<dbReference type="Proteomes" id="UP001181693">
    <property type="component" value="Unassembled WGS sequence"/>
</dbReference>
<evidence type="ECO:0000259" key="7">
    <source>
        <dbReference type="Pfam" id="PF01416"/>
    </source>
</evidence>
<accession>A0AAV2ZXW7</accession>
<comment type="similarity">
    <text evidence="1 6">Belongs to the tRNA pseudouridine synthase TruA family.</text>
</comment>
<dbReference type="EMBL" id="DYDO01000011">
    <property type="protein sequence ID" value="DBA16312.1"/>
    <property type="molecule type" value="Genomic_DNA"/>
</dbReference>
<dbReference type="SUPFAM" id="SSF55120">
    <property type="entry name" value="Pseudouridine synthase"/>
    <property type="match status" value="1"/>
</dbReference>
<gene>
    <name evidence="8" type="ORF">GDO54_003717</name>
</gene>
<protein>
    <recommendedName>
        <fullName evidence="6">tRNA pseudouridine synthase</fullName>
        <ecNumber evidence="6">5.4.99.12</ecNumber>
    </recommendedName>
</protein>
<dbReference type="EC" id="5.4.99.12" evidence="6"/>
<dbReference type="InterPro" id="IPR001406">
    <property type="entry name" value="PsdUridine_synth_TruA"/>
</dbReference>
<feature type="domain" description="Pseudouridine synthase I TruA alpha/beta" evidence="7">
    <location>
        <begin position="122"/>
        <end position="240"/>
    </location>
</feature>
<evidence type="ECO:0000313" key="8">
    <source>
        <dbReference type="EMBL" id="DBA16312.1"/>
    </source>
</evidence>
<dbReference type="GO" id="GO:0031119">
    <property type="term" value="P:tRNA pseudouridine synthesis"/>
    <property type="evidence" value="ECO:0007669"/>
    <property type="project" value="TreeGrafter"/>
</dbReference>
<dbReference type="InterPro" id="IPR020097">
    <property type="entry name" value="PsdUridine_synth_TruA_a/b_dom"/>
</dbReference>
<name>A0AAV2ZXW7_PYXAD</name>
<evidence type="ECO:0000313" key="9">
    <source>
        <dbReference type="Proteomes" id="UP001181693"/>
    </source>
</evidence>
<evidence type="ECO:0000256" key="2">
    <source>
        <dbReference type="ARBA" id="ARBA00022694"/>
    </source>
</evidence>
<keyword evidence="9" id="KW-1185">Reference proteome</keyword>
<dbReference type="AlphaFoldDB" id="A0AAV2ZXW7"/>
<organism evidence="8 9">
    <name type="scientific">Pyxicephalus adspersus</name>
    <name type="common">African bullfrog</name>
    <dbReference type="NCBI Taxonomy" id="30357"/>
    <lineage>
        <taxon>Eukaryota</taxon>
        <taxon>Metazoa</taxon>
        <taxon>Chordata</taxon>
        <taxon>Craniata</taxon>
        <taxon>Vertebrata</taxon>
        <taxon>Euteleostomi</taxon>
        <taxon>Amphibia</taxon>
        <taxon>Batrachia</taxon>
        <taxon>Anura</taxon>
        <taxon>Neobatrachia</taxon>
        <taxon>Ranoidea</taxon>
        <taxon>Pyxicephalidae</taxon>
        <taxon>Pyxicephalinae</taxon>
        <taxon>Pyxicephalus</taxon>
    </lineage>
</organism>
<sequence>MALEKLRTVGNPTIYISSRTDSGVHALCNSAHVDIERPSGKDPFSEAILVKALNYHLKPGDIRVLKAIRVRDDFHARFNAVSRTYVYRIVTGYRGPNLPVFERNLCWAASESSLDVEKIQEAAQMLLGTHDFTAFRSINSETPFKSPVKTLAQADFTASTSLFPIYSQSSDVQFWNFTFKANSFAYKQVRRMTSALVAVGLGRLTPQQIKFHLETGEQMSFSRNVIAPPYGLFLKEVKYSETDLNMNKTPS</sequence>
<feature type="binding site" evidence="5">
    <location>
        <position position="85"/>
    </location>
    <ligand>
        <name>substrate</name>
    </ligand>
</feature>
<dbReference type="InterPro" id="IPR020095">
    <property type="entry name" value="PsdUridine_synth_TruA_C"/>
</dbReference>
<comment type="catalytic activity">
    <reaction evidence="6">
        <text>uridine(38/39/40) in tRNA = pseudouridine(38/39/40) in tRNA</text>
        <dbReference type="Rhea" id="RHEA:22376"/>
        <dbReference type="Rhea" id="RHEA-COMP:10085"/>
        <dbReference type="Rhea" id="RHEA-COMP:10087"/>
        <dbReference type="ChEBI" id="CHEBI:65314"/>
        <dbReference type="ChEBI" id="CHEBI:65315"/>
        <dbReference type="EC" id="5.4.99.12"/>
    </reaction>
</comment>
<dbReference type="CDD" id="cd02570">
    <property type="entry name" value="PseudoU_synth_EcTruA"/>
    <property type="match status" value="1"/>
</dbReference>
<dbReference type="GO" id="GO:0160147">
    <property type="term" value="F:tRNA pseudouridine(38-40) synthase activity"/>
    <property type="evidence" value="ECO:0007669"/>
    <property type="project" value="UniProtKB-EC"/>
</dbReference>
<dbReference type="GO" id="GO:0003723">
    <property type="term" value="F:RNA binding"/>
    <property type="evidence" value="ECO:0007669"/>
    <property type="project" value="InterPro"/>
</dbReference>
<dbReference type="InterPro" id="IPR020103">
    <property type="entry name" value="PsdUridine_synth_cat_dom_sf"/>
</dbReference>
<evidence type="ECO:0000256" key="3">
    <source>
        <dbReference type="ARBA" id="ARBA00023235"/>
    </source>
</evidence>
<evidence type="ECO:0000256" key="5">
    <source>
        <dbReference type="PIRSR" id="PIRSR001430-2"/>
    </source>
</evidence>
<evidence type="ECO:0000256" key="1">
    <source>
        <dbReference type="ARBA" id="ARBA00009375"/>
    </source>
</evidence>
<evidence type="ECO:0000256" key="4">
    <source>
        <dbReference type="PIRSR" id="PIRSR001430-1"/>
    </source>
</evidence>
<keyword evidence="2 6" id="KW-0819">tRNA processing</keyword>
<dbReference type="Pfam" id="PF01416">
    <property type="entry name" value="PseudoU_synth_1"/>
    <property type="match status" value="1"/>
</dbReference>
<dbReference type="PANTHER" id="PTHR11142">
    <property type="entry name" value="PSEUDOURIDYLATE SYNTHASE"/>
    <property type="match status" value="1"/>
</dbReference>
<evidence type="ECO:0000256" key="6">
    <source>
        <dbReference type="RuleBase" id="RU003792"/>
    </source>
</evidence>
<dbReference type="Gene3D" id="3.30.70.660">
    <property type="entry name" value="Pseudouridine synthase I, catalytic domain, C-terminal subdomain"/>
    <property type="match status" value="1"/>
</dbReference>
<dbReference type="Gene3D" id="3.30.70.580">
    <property type="entry name" value="Pseudouridine synthase I, catalytic domain, N-terminal subdomain"/>
    <property type="match status" value="1"/>
</dbReference>
<keyword evidence="3 6" id="KW-0413">Isomerase</keyword>
<proteinExistence type="inferred from homology"/>
<dbReference type="PANTHER" id="PTHR11142:SF0">
    <property type="entry name" value="TRNA PSEUDOURIDINE SYNTHASE-LIKE 1"/>
    <property type="match status" value="1"/>
</dbReference>
<comment type="caution">
    <text evidence="8">The sequence shown here is derived from an EMBL/GenBank/DDBJ whole genome shotgun (WGS) entry which is preliminary data.</text>
</comment>
<feature type="active site" description="Nucleophile" evidence="4">
    <location>
        <position position="21"/>
    </location>
</feature>
<dbReference type="PIRSF" id="PIRSF001430">
    <property type="entry name" value="tRNA_psdUrid_synth"/>
    <property type="match status" value="1"/>
</dbReference>
<dbReference type="InterPro" id="IPR020094">
    <property type="entry name" value="TruA/RsuA/RluB/E/F_N"/>
</dbReference>
<reference evidence="8" key="1">
    <citation type="thesis" date="2020" institute="ProQuest LLC" country="789 East Eisenhower Parkway, Ann Arbor, MI, USA">
        <title>Comparative Genomics and Chromosome Evolution.</title>
        <authorList>
            <person name="Mudd A.B."/>
        </authorList>
    </citation>
    <scope>NUCLEOTIDE SEQUENCE</scope>
    <source>
        <strain evidence="8">1538</strain>
        <tissue evidence="8">Blood</tissue>
    </source>
</reference>